<name>A0A3M8AXX3_9BACL</name>
<evidence type="ECO:0000313" key="10">
    <source>
        <dbReference type="Proteomes" id="UP000268829"/>
    </source>
</evidence>
<dbReference type="Pfam" id="PF00356">
    <property type="entry name" value="LacI"/>
    <property type="match status" value="1"/>
</dbReference>
<keyword evidence="6 7" id="KW-0804">Transcription</keyword>
<dbReference type="PROSITE" id="PS00356">
    <property type="entry name" value="HTH_LACI_1"/>
    <property type="match status" value="1"/>
</dbReference>
<evidence type="ECO:0000259" key="8">
    <source>
        <dbReference type="PROSITE" id="PS50932"/>
    </source>
</evidence>
<dbReference type="InterPro" id="IPR010982">
    <property type="entry name" value="Lambda_DNA-bd_dom_sf"/>
</dbReference>
<evidence type="ECO:0000256" key="4">
    <source>
        <dbReference type="ARBA" id="ARBA00023125"/>
    </source>
</evidence>
<evidence type="ECO:0000313" key="9">
    <source>
        <dbReference type="EMBL" id="RNB55863.1"/>
    </source>
</evidence>
<dbReference type="PANTHER" id="PTHR30146">
    <property type="entry name" value="LACI-RELATED TRANSCRIPTIONAL REPRESSOR"/>
    <property type="match status" value="1"/>
</dbReference>
<dbReference type="NCBIfam" id="TIGR01481">
    <property type="entry name" value="ccpA"/>
    <property type="match status" value="1"/>
</dbReference>
<dbReference type="Gene3D" id="3.40.50.2300">
    <property type="match status" value="2"/>
</dbReference>
<feature type="domain" description="HTH lacI-type" evidence="8">
    <location>
        <begin position="3"/>
        <end position="57"/>
    </location>
</feature>
<dbReference type="GO" id="GO:0003700">
    <property type="term" value="F:DNA-binding transcription factor activity"/>
    <property type="evidence" value="ECO:0007669"/>
    <property type="project" value="TreeGrafter"/>
</dbReference>
<dbReference type="InterPro" id="IPR006377">
    <property type="entry name" value="CcpA"/>
</dbReference>
<dbReference type="SMART" id="SM00354">
    <property type="entry name" value="HTH_LACI"/>
    <property type="match status" value="1"/>
</dbReference>
<dbReference type="CDD" id="cd01392">
    <property type="entry name" value="HTH_LacI"/>
    <property type="match status" value="1"/>
</dbReference>
<dbReference type="EMBL" id="RHHS01000032">
    <property type="protein sequence ID" value="RNB55863.1"/>
    <property type="molecule type" value="Genomic_DNA"/>
</dbReference>
<dbReference type="InterPro" id="IPR000843">
    <property type="entry name" value="HTH_LacI"/>
</dbReference>
<keyword evidence="5 7" id="KW-0010">Activator</keyword>
<dbReference type="InterPro" id="IPR028082">
    <property type="entry name" value="Peripla_BP_I"/>
</dbReference>
<dbReference type="OrthoDB" id="9784962at2"/>
<dbReference type="InterPro" id="IPR046335">
    <property type="entry name" value="LacI/GalR-like_sensor"/>
</dbReference>
<dbReference type="AlphaFoldDB" id="A0A3M8AXX3"/>
<keyword evidence="10" id="KW-1185">Reference proteome</keyword>
<reference evidence="9 10" key="1">
    <citation type="submission" date="2018-10" db="EMBL/GenBank/DDBJ databases">
        <title>Phylogenomics of Brevibacillus.</title>
        <authorList>
            <person name="Dunlap C."/>
        </authorList>
    </citation>
    <scope>NUCLEOTIDE SEQUENCE [LARGE SCALE GENOMIC DNA]</scope>
    <source>
        <strain evidence="9 10">DSM 100115</strain>
    </source>
</reference>
<dbReference type="Pfam" id="PF13377">
    <property type="entry name" value="Peripla_BP_3"/>
    <property type="match status" value="1"/>
</dbReference>
<sequence length="336" mass="36816">MPVTIYDVAREAGVSMATVSRVVNGNPNVKPLTRKKVLAAIERLGYRPNAVARGLASKKTTTVGVIIPDISSLFFSELARGIEDIATMYKYNIILCNSDQRMEKELQLINTLLEKQVDGLLFLGAEVKEEHLQALTSTSVPTVLAATRDADNVLPSVSIDHFQAAYDATEALVSRGHKRIAMISGPPNDPLSGLMRYEGYKKALNDGGIELDEKLVATGNYFYESGLATTKAFLALAEPPTAIFAANDEMAIGAIHAIQDSGLNVPDDIEVIGHDNIRLVEMVRPRLTSVVQPMYDIGAVAMRLLTKYMNNENVEEHVVLLPHRIEFRESTKPQQA</sequence>
<evidence type="ECO:0000256" key="2">
    <source>
        <dbReference type="ARBA" id="ARBA00022491"/>
    </source>
</evidence>
<keyword evidence="4 7" id="KW-0238">DNA-binding</keyword>
<dbReference type="SUPFAM" id="SSF53822">
    <property type="entry name" value="Periplasmic binding protein-like I"/>
    <property type="match status" value="1"/>
</dbReference>
<evidence type="ECO:0000256" key="5">
    <source>
        <dbReference type="ARBA" id="ARBA00023159"/>
    </source>
</evidence>
<dbReference type="FunFam" id="1.10.260.40:FF:000002">
    <property type="entry name" value="HTH-type transcriptional repressor PurR"/>
    <property type="match status" value="1"/>
</dbReference>
<dbReference type="RefSeq" id="WP_122905355.1">
    <property type="nucleotide sequence ID" value="NZ_RHHS01000032.1"/>
</dbReference>
<dbReference type="PROSITE" id="PS50932">
    <property type="entry name" value="HTH_LACI_2"/>
    <property type="match status" value="1"/>
</dbReference>
<organism evidence="9 10">
    <name type="scientific">Brevibacillus gelatini</name>
    <dbReference type="NCBI Taxonomy" id="1655277"/>
    <lineage>
        <taxon>Bacteria</taxon>
        <taxon>Bacillati</taxon>
        <taxon>Bacillota</taxon>
        <taxon>Bacilli</taxon>
        <taxon>Bacillales</taxon>
        <taxon>Paenibacillaceae</taxon>
        <taxon>Brevibacillus</taxon>
    </lineage>
</organism>
<dbReference type="SUPFAM" id="SSF47413">
    <property type="entry name" value="lambda repressor-like DNA-binding domains"/>
    <property type="match status" value="1"/>
</dbReference>
<dbReference type="PANTHER" id="PTHR30146:SF150">
    <property type="entry name" value="ARABINOSE METABOLISM TRANSCRIPTIONAL REPRESSOR"/>
    <property type="match status" value="1"/>
</dbReference>
<evidence type="ECO:0000256" key="3">
    <source>
        <dbReference type="ARBA" id="ARBA00023015"/>
    </source>
</evidence>
<proteinExistence type="predicted"/>
<comment type="function">
    <text evidence="7">Global transcriptional regulator of carbon catabolite repression (CCR) and carbon catabolite activation (CCA), which ensures optimal energy usage under diverse conditions.</text>
</comment>
<evidence type="ECO:0000256" key="7">
    <source>
        <dbReference type="RuleBase" id="RU368079"/>
    </source>
</evidence>
<evidence type="ECO:0000256" key="6">
    <source>
        <dbReference type="ARBA" id="ARBA00023163"/>
    </source>
</evidence>
<protein>
    <recommendedName>
        <fullName evidence="1 7">Catabolite control protein A</fullName>
    </recommendedName>
</protein>
<dbReference type="PRINTS" id="PR00036">
    <property type="entry name" value="HTHLACI"/>
</dbReference>
<dbReference type="CDD" id="cd06298">
    <property type="entry name" value="PBP1_CcpA"/>
    <property type="match status" value="1"/>
</dbReference>
<keyword evidence="3 7" id="KW-0805">Transcription regulation</keyword>
<keyword evidence="2 7" id="KW-0678">Repressor</keyword>
<dbReference type="Gene3D" id="1.10.260.40">
    <property type="entry name" value="lambda repressor-like DNA-binding domains"/>
    <property type="match status" value="1"/>
</dbReference>
<gene>
    <name evidence="9" type="primary">ccpA</name>
    <name evidence="9" type="ORF">EDM57_14045</name>
</gene>
<dbReference type="Proteomes" id="UP000268829">
    <property type="component" value="Unassembled WGS sequence"/>
</dbReference>
<accession>A0A3M8AXX3</accession>
<dbReference type="GO" id="GO:0000976">
    <property type="term" value="F:transcription cis-regulatory region binding"/>
    <property type="evidence" value="ECO:0007669"/>
    <property type="project" value="TreeGrafter"/>
</dbReference>
<comment type="caution">
    <text evidence="9">The sequence shown here is derived from an EMBL/GenBank/DDBJ whole genome shotgun (WGS) entry which is preliminary data.</text>
</comment>
<evidence type="ECO:0000256" key="1">
    <source>
        <dbReference type="ARBA" id="ARBA00019435"/>
    </source>
</evidence>